<dbReference type="PANTHER" id="PTHR32329">
    <property type="entry name" value="BIFUNCTIONAL PROTEIN [INCLUDES 2-HYDROXYACYL-COA DEHYDRATASE (N-TER) AND ITS ACTIVATOR DOMAIN (C_TERM)-RELATED"/>
    <property type="match status" value="1"/>
</dbReference>
<dbReference type="InterPro" id="IPR051805">
    <property type="entry name" value="Dehydratase_Activator_Redct"/>
</dbReference>
<keyword evidence="2" id="KW-0479">Metal-binding</keyword>
<protein>
    <recommendedName>
        <fullName evidence="5">ATPase BadF/BadG/BcrA/BcrD type domain-containing protein</fullName>
    </recommendedName>
</protein>
<evidence type="ECO:0000256" key="2">
    <source>
        <dbReference type="ARBA" id="ARBA00022723"/>
    </source>
</evidence>
<accession>A0A5K7ZQM2</accession>
<dbReference type="PANTHER" id="PTHR32329:SF2">
    <property type="entry name" value="BIFUNCTIONAL PROTEIN [INCLUDES 2-HYDROXYACYL-COA DEHYDRATASE (N-TER) AND ITS ACTIVATOR DOMAIN (C_TERM)"/>
    <property type="match status" value="1"/>
</dbReference>
<evidence type="ECO:0000256" key="1">
    <source>
        <dbReference type="ARBA" id="ARBA00001966"/>
    </source>
</evidence>
<dbReference type="EMBL" id="AP021876">
    <property type="protein sequence ID" value="BBO82050.1"/>
    <property type="molecule type" value="Genomic_DNA"/>
</dbReference>
<sequence>MDRFDPSDINIMGACGLGASFIDRPFTKIAELPCLSRGVHFLLPDIRNIIEVGNQYTRVVKINDDGKVTDSQESEKCAGGSGRVLQVFANVLGVGMEELGPLSEQSDRPAKFTTSCAVFLETEAISRVAEGIPASDIINGLHHTLTTKIAGMAKRLKISGDCAMTGGGAMDSGLTRTIENELGLKLHVPDQFMLASAIGAALIAAERGG</sequence>
<dbReference type="InterPro" id="IPR043129">
    <property type="entry name" value="ATPase_NBD"/>
</dbReference>
<dbReference type="KEGG" id="dov:DSCO28_26160"/>
<dbReference type="GO" id="GO:0051536">
    <property type="term" value="F:iron-sulfur cluster binding"/>
    <property type="evidence" value="ECO:0007669"/>
    <property type="project" value="UniProtKB-KW"/>
</dbReference>
<keyword evidence="3" id="KW-0408">Iron</keyword>
<dbReference type="Gene3D" id="3.30.420.40">
    <property type="match status" value="2"/>
</dbReference>
<evidence type="ECO:0000313" key="7">
    <source>
        <dbReference type="Proteomes" id="UP000425960"/>
    </source>
</evidence>
<name>A0A5K7ZQM2_9BACT</name>
<proteinExistence type="predicted"/>
<dbReference type="SUPFAM" id="SSF53067">
    <property type="entry name" value="Actin-like ATPase domain"/>
    <property type="match status" value="1"/>
</dbReference>
<gene>
    <name evidence="6" type="ORF">DSCO28_26160</name>
</gene>
<dbReference type="Proteomes" id="UP000425960">
    <property type="component" value="Chromosome"/>
</dbReference>
<evidence type="ECO:0000259" key="5">
    <source>
        <dbReference type="Pfam" id="PF01869"/>
    </source>
</evidence>
<comment type="cofactor">
    <cofactor evidence="1">
        <name>[4Fe-4S] cluster</name>
        <dbReference type="ChEBI" id="CHEBI:49883"/>
    </cofactor>
</comment>
<dbReference type="InterPro" id="IPR008275">
    <property type="entry name" value="CoA_E_activase_dom"/>
</dbReference>
<reference evidence="6 7" key="1">
    <citation type="submission" date="2019-11" db="EMBL/GenBank/DDBJ databases">
        <title>Comparative genomics of hydrocarbon-degrading Desulfosarcina strains.</title>
        <authorList>
            <person name="Watanabe M."/>
            <person name="Kojima H."/>
            <person name="Fukui M."/>
        </authorList>
    </citation>
    <scope>NUCLEOTIDE SEQUENCE [LARGE SCALE GENOMIC DNA]</scope>
    <source>
        <strain evidence="6 7">28bB2T</strain>
    </source>
</reference>
<organism evidence="6 7">
    <name type="scientific">Desulfosarcina ovata subsp. sediminis</name>
    <dbReference type="NCBI Taxonomy" id="885957"/>
    <lineage>
        <taxon>Bacteria</taxon>
        <taxon>Pseudomonadati</taxon>
        <taxon>Thermodesulfobacteriota</taxon>
        <taxon>Desulfobacteria</taxon>
        <taxon>Desulfobacterales</taxon>
        <taxon>Desulfosarcinaceae</taxon>
        <taxon>Desulfosarcina</taxon>
    </lineage>
</organism>
<dbReference type="AlphaFoldDB" id="A0A5K7ZQM2"/>
<dbReference type="GO" id="GO:0046872">
    <property type="term" value="F:metal ion binding"/>
    <property type="evidence" value="ECO:0007669"/>
    <property type="project" value="UniProtKB-KW"/>
</dbReference>
<keyword evidence="4" id="KW-0411">Iron-sulfur</keyword>
<evidence type="ECO:0000256" key="4">
    <source>
        <dbReference type="ARBA" id="ARBA00023014"/>
    </source>
</evidence>
<dbReference type="NCBIfam" id="TIGR00241">
    <property type="entry name" value="CoA_E_activ"/>
    <property type="match status" value="1"/>
</dbReference>
<evidence type="ECO:0000313" key="6">
    <source>
        <dbReference type="EMBL" id="BBO82050.1"/>
    </source>
</evidence>
<feature type="domain" description="ATPase BadF/BadG/BcrA/BcrD type" evidence="5">
    <location>
        <begin position="3"/>
        <end position="204"/>
    </location>
</feature>
<dbReference type="Pfam" id="PF01869">
    <property type="entry name" value="BcrAD_BadFG"/>
    <property type="match status" value="1"/>
</dbReference>
<evidence type="ECO:0000256" key="3">
    <source>
        <dbReference type="ARBA" id="ARBA00023004"/>
    </source>
</evidence>
<dbReference type="InterPro" id="IPR002731">
    <property type="entry name" value="ATPase_BadF"/>
</dbReference>